<dbReference type="GO" id="GO:0022857">
    <property type="term" value="F:transmembrane transporter activity"/>
    <property type="evidence" value="ECO:0007669"/>
    <property type="project" value="InterPro"/>
</dbReference>
<dbReference type="EMBL" id="JAPDRN010000187">
    <property type="protein sequence ID" value="KAJ9614731.1"/>
    <property type="molecule type" value="Genomic_DNA"/>
</dbReference>
<evidence type="ECO:0000256" key="4">
    <source>
        <dbReference type="ARBA" id="ARBA00022989"/>
    </source>
</evidence>
<evidence type="ECO:0008006" key="10">
    <source>
        <dbReference type="Google" id="ProtNLM"/>
    </source>
</evidence>
<evidence type="ECO:0000256" key="5">
    <source>
        <dbReference type="ARBA" id="ARBA00023136"/>
    </source>
</evidence>
<feature type="transmembrane region" description="Helical" evidence="7">
    <location>
        <begin position="127"/>
        <end position="151"/>
    </location>
</feature>
<feature type="transmembrane region" description="Helical" evidence="7">
    <location>
        <begin position="171"/>
        <end position="194"/>
    </location>
</feature>
<keyword evidence="3 7" id="KW-0812">Transmembrane</keyword>
<feature type="region of interest" description="Disordered" evidence="6">
    <location>
        <begin position="1"/>
        <end position="20"/>
    </location>
</feature>
<sequence>MSIQSCSADEKTDATSNHQQINKESSLYDSSVTGTSVGQISTPKKPFTVWSALSLGFNITNTGASMVLVVGNTSFGAGPLFFYSTILIAAVTFCVAVTLGELVSAYPHAGGQYFWAAQLSPEKYRRFFSYLTAILSWASVICVCASSAQAAGLVTFQIVSLARPDFVYQRWMGFLVMEGFNILAASLTIYEFLLPKISKGALFYVVAVTTAIFVCLLAPSSPKQSAAVVFGASGKYFNLSGWPDGIAFLIGMNGVNWCFSCLDAATHLSEEIQHPRKDIPIALLSVAGMALLIGVMMSLAIYFAAFDLEMTTSIISLLNNIYDNNPTCAYVFGGLLLLCLLNALASGHAWQARITWSLSRDKGTPFHSYMSTLAPAPFYTPLWATLWGACCVGLCGFLYLASATAFSSFVSGGVILQYITYATPTTLLLLHGRSNFNRGPFFWPKFGPVANVVVIVWSIFTLVVYSLPYFLPVAADTFNYVSVMVVIVFLYATIFWIVYGRKHYTLADVNLASD</sequence>
<dbReference type="PANTHER" id="PTHR45649">
    <property type="entry name" value="AMINO-ACID PERMEASE BAT1"/>
    <property type="match status" value="1"/>
</dbReference>
<evidence type="ECO:0000256" key="1">
    <source>
        <dbReference type="ARBA" id="ARBA00004141"/>
    </source>
</evidence>
<feature type="transmembrane region" description="Helical" evidence="7">
    <location>
        <begin position="281"/>
        <end position="305"/>
    </location>
</feature>
<dbReference type="AlphaFoldDB" id="A0AA38XJN4"/>
<proteinExistence type="predicted"/>
<comment type="caution">
    <text evidence="8">The sequence shown here is derived from an EMBL/GenBank/DDBJ whole genome shotgun (WGS) entry which is preliminary data.</text>
</comment>
<feature type="transmembrane region" description="Helical" evidence="7">
    <location>
        <begin position="81"/>
        <end position="106"/>
    </location>
</feature>
<feature type="transmembrane region" description="Helical" evidence="7">
    <location>
        <begin position="450"/>
        <end position="471"/>
    </location>
</feature>
<name>A0AA38XJN4_9EURO</name>
<gene>
    <name evidence="8" type="ORF">H2204_014504</name>
</gene>
<feature type="transmembrane region" description="Helical" evidence="7">
    <location>
        <begin position="477"/>
        <end position="499"/>
    </location>
</feature>
<accession>A0AA38XJN4</accession>
<evidence type="ECO:0000256" key="7">
    <source>
        <dbReference type="SAM" id="Phobius"/>
    </source>
</evidence>
<organism evidence="8 9">
    <name type="scientific">Knufia peltigerae</name>
    <dbReference type="NCBI Taxonomy" id="1002370"/>
    <lineage>
        <taxon>Eukaryota</taxon>
        <taxon>Fungi</taxon>
        <taxon>Dikarya</taxon>
        <taxon>Ascomycota</taxon>
        <taxon>Pezizomycotina</taxon>
        <taxon>Eurotiomycetes</taxon>
        <taxon>Chaetothyriomycetidae</taxon>
        <taxon>Chaetothyriales</taxon>
        <taxon>Trichomeriaceae</taxon>
        <taxon>Knufia</taxon>
    </lineage>
</organism>
<dbReference type="Gene3D" id="1.20.1740.10">
    <property type="entry name" value="Amino acid/polyamine transporter I"/>
    <property type="match status" value="1"/>
</dbReference>
<keyword evidence="5 7" id="KW-0472">Membrane</keyword>
<evidence type="ECO:0000313" key="9">
    <source>
        <dbReference type="Proteomes" id="UP001172681"/>
    </source>
</evidence>
<comment type="subcellular location">
    <subcellularLocation>
        <location evidence="1">Membrane</location>
        <topology evidence="1">Multi-pass membrane protein</topology>
    </subcellularLocation>
</comment>
<feature type="transmembrane region" description="Helical" evidence="7">
    <location>
        <begin position="329"/>
        <end position="350"/>
    </location>
</feature>
<dbReference type="InterPro" id="IPR002293">
    <property type="entry name" value="AA/rel_permease1"/>
</dbReference>
<dbReference type="PIRSF" id="PIRSF006060">
    <property type="entry name" value="AA_transporter"/>
    <property type="match status" value="1"/>
</dbReference>
<feature type="transmembrane region" description="Helical" evidence="7">
    <location>
        <begin position="378"/>
        <end position="400"/>
    </location>
</feature>
<evidence type="ECO:0000256" key="2">
    <source>
        <dbReference type="ARBA" id="ARBA00022448"/>
    </source>
</evidence>
<evidence type="ECO:0000256" key="6">
    <source>
        <dbReference type="SAM" id="MobiDB-lite"/>
    </source>
</evidence>
<feature type="transmembrane region" description="Helical" evidence="7">
    <location>
        <begin position="406"/>
        <end position="430"/>
    </location>
</feature>
<evidence type="ECO:0000313" key="8">
    <source>
        <dbReference type="EMBL" id="KAJ9614731.1"/>
    </source>
</evidence>
<keyword evidence="2" id="KW-0813">Transport</keyword>
<feature type="transmembrane region" description="Helical" evidence="7">
    <location>
        <begin position="201"/>
        <end position="219"/>
    </location>
</feature>
<dbReference type="Pfam" id="PF13520">
    <property type="entry name" value="AA_permease_2"/>
    <property type="match status" value="1"/>
</dbReference>
<feature type="transmembrane region" description="Helical" evidence="7">
    <location>
        <begin position="47"/>
        <end position="69"/>
    </location>
</feature>
<dbReference type="Proteomes" id="UP001172681">
    <property type="component" value="Unassembled WGS sequence"/>
</dbReference>
<dbReference type="GO" id="GO:0016020">
    <property type="term" value="C:membrane"/>
    <property type="evidence" value="ECO:0007669"/>
    <property type="project" value="UniProtKB-SubCell"/>
</dbReference>
<evidence type="ECO:0000256" key="3">
    <source>
        <dbReference type="ARBA" id="ARBA00022692"/>
    </source>
</evidence>
<dbReference type="PANTHER" id="PTHR45649:SF7">
    <property type="entry name" value="CHOLINE TRANSPORT PROTEIN"/>
    <property type="match status" value="1"/>
</dbReference>
<keyword evidence="4 7" id="KW-1133">Transmembrane helix</keyword>
<protein>
    <recommendedName>
        <fullName evidence="10">Choline transport protein</fullName>
    </recommendedName>
</protein>
<keyword evidence="9" id="KW-1185">Reference proteome</keyword>
<reference evidence="8" key="1">
    <citation type="submission" date="2022-10" db="EMBL/GenBank/DDBJ databases">
        <title>Culturing micro-colonial fungi from biological soil crusts in the Mojave desert and describing Neophaeococcomyces mojavensis, and introducing the new genera and species Taxawa tesnikishii.</title>
        <authorList>
            <person name="Kurbessoian T."/>
            <person name="Stajich J.E."/>
        </authorList>
    </citation>
    <scope>NUCLEOTIDE SEQUENCE</scope>
    <source>
        <strain evidence="8">TK_35</strain>
    </source>
</reference>